<comment type="caution">
    <text evidence="1">The sequence shown here is derived from an EMBL/GenBank/DDBJ whole genome shotgun (WGS) entry which is preliminary data.</text>
</comment>
<dbReference type="Proteomes" id="UP000178700">
    <property type="component" value="Unassembled WGS sequence"/>
</dbReference>
<sequence>MTFEEILKKVADQYQFTLKHNTPLEQQEIQQFLIQQFQAKRISFHEYSSESYIIAPGLSKHANRGNVLDPRFLTYTAQHHQPLSAEENGLCILHWLYKTPRLPQNHIIHHHLEKIAIEFHPKLPLPITGTWNNLDGQYRFTSDIGKINAEYIETHRGYYYSHTINNQSRIDLSISVNRRDIRSIRIKPELLGTGLLTSFFKDIGYEGLDKLVD</sequence>
<dbReference type="AlphaFoldDB" id="A0A1F6V2V5"/>
<dbReference type="EMBL" id="MFTJ01000060">
    <property type="protein sequence ID" value="OGI64010.1"/>
    <property type="molecule type" value="Genomic_DNA"/>
</dbReference>
<protein>
    <submittedName>
        <fullName evidence="1">Uncharacterized protein</fullName>
    </submittedName>
</protein>
<reference evidence="1 2" key="1">
    <citation type="journal article" date="2016" name="Nat. Commun.">
        <title>Thousands of microbial genomes shed light on interconnected biogeochemical processes in an aquifer system.</title>
        <authorList>
            <person name="Anantharaman K."/>
            <person name="Brown C.T."/>
            <person name="Hug L.A."/>
            <person name="Sharon I."/>
            <person name="Castelle C.J."/>
            <person name="Probst A.J."/>
            <person name="Thomas B.C."/>
            <person name="Singh A."/>
            <person name="Wilkins M.J."/>
            <person name="Karaoz U."/>
            <person name="Brodie E.L."/>
            <person name="Williams K.H."/>
            <person name="Hubbard S.S."/>
            <person name="Banfield J.F."/>
        </authorList>
    </citation>
    <scope>NUCLEOTIDE SEQUENCE [LARGE SCALE GENOMIC DNA]</scope>
</reference>
<gene>
    <name evidence="1" type="ORF">A2642_00535</name>
</gene>
<organism evidence="1 2">
    <name type="scientific">Candidatus Nomurabacteria bacterium RIFCSPHIGHO2_01_FULL_39_10</name>
    <dbReference type="NCBI Taxonomy" id="1801733"/>
    <lineage>
        <taxon>Bacteria</taxon>
        <taxon>Candidatus Nomuraibacteriota</taxon>
    </lineage>
</organism>
<accession>A0A1F6V2V5</accession>
<evidence type="ECO:0000313" key="2">
    <source>
        <dbReference type="Proteomes" id="UP000178700"/>
    </source>
</evidence>
<name>A0A1F6V2V5_9BACT</name>
<proteinExistence type="predicted"/>
<evidence type="ECO:0000313" key="1">
    <source>
        <dbReference type="EMBL" id="OGI64010.1"/>
    </source>
</evidence>